<dbReference type="GO" id="GO:0046872">
    <property type="term" value="F:metal ion binding"/>
    <property type="evidence" value="ECO:0007669"/>
    <property type="project" value="UniProtKB-KW"/>
</dbReference>
<dbReference type="RefSeq" id="WP_115305907.1">
    <property type="nucleotide sequence ID" value="NZ_UHIC01000001.1"/>
</dbReference>
<evidence type="ECO:0000256" key="1">
    <source>
        <dbReference type="ARBA" id="ARBA00022723"/>
    </source>
</evidence>
<proteinExistence type="predicted"/>
<keyword evidence="2" id="KW-0106">Calcium</keyword>
<evidence type="ECO:0000313" key="5">
    <source>
        <dbReference type="Proteomes" id="UP000254601"/>
    </source>
</evidence>
<organism evidence="4 5">
    <name type="scientific">Suttonella ornithocola</name>
    <dbReference type="NCBI Taxonomy" id="279832"/>
    <lineage>
        <taxon>Bacteria</taxon>
        <taxon>Pseudomonadati</taxon>
        <taxon>Pseudomonadota</taxon>
        <taxon>Gammaproteobacteria</taxon>
        <taxon>Cardiobacteriales</taxon>
        <taxon>Cardiobacteriaceae</taxon>
        <taxon>Suttonella</taxon>
    </lineage>
</organism>
<name>A0A380MPX3_9GAMM</name>
<sequence>METTLSQIFPFEHSKKIIALAIFSACYTSVANADEPKIKTSPFSTEPLHLINKETTKSAPGVKPNVMLFVDDSGSMNTVLKDIKCNRKNYDENGQYNEECRYYVRNGGFYVRPYRRMEATRDAIREVLNQYDPNEPGHVVDDKTGKPIEMNWSLFTLWGSEEPNKDQCPGEAEKETSRIGLVFHDYMSAASIKPVVERLHYESTAVNSRGRRIKCSAYTPATIRYIQAAWKVKNSMKYACQKNYIVMLSDGDANYAGGGRLRTDNAYPFRRSDYSQYDPDSIYGYLPHGYKGNGAGDNNGIAFFSKKLFNADLKTGGVDAEGTSWDDDKYPKQNIETYVVGFGKGLSPNGRRYLESAGVAAPGENGVQPQTYFVVDQPEELVDAFKKIFENVAKSGGGKPQKTTSVSTPANTSSSIEGLAATMTLDTGNWSSELHLNKLDDENKPILNSKGENELESPNYTAQRKFLINNGTETRWLAKDEKTTKDFGFKSVSDRYSEFNHGFYPWITRDKSKSDEQIIATVKALQLTSSDAVVGDYRDRLKDVELKPGENPATADARQMGDVLDSSVVAMGENAKYLMVGANDGMVYLFKKTGASGDSYQLVLNYIPGGMQRESKDDSDTLMRNMYRLAREDYGSSDNPHMYGVNGGIAYVKTPKTGGRQQRIVALGAMGQGGRGVYALSITGCERTTAASITGGSAVCASTGLDVANNKWDKSVPLWESEKGAKNKLGYTVGKPTIYQVAKKWSDKTTPDYASDVLLAGFVANGYQAKNKDVPYDSKPTLYIYNMLGEEMGEDTTGGVLKPNGVKGSVIKTLSASNADGAGALAPAALVDINFDGIVDVAYAGDQFGDMYRFDLRGKPDEWKVSKIYDGNKKQPISAAPAIYRVDEHQVVVTFGTGRDIFESDRTNTDKQAFFGIYDDLDTKEPSQLTTANLEKREIKTANGKRTASVNSPLPKNKKGWFIELEPGVIAGNENKTSEQVVTQPKVLLSTVFFTTRIYENKKTGDVNAVQKAETCIESKEEETSKGNSWLMGFDVKTGNKPEAGKSATFATVDSSGGKSSNEEVGIELGVLSSQPNIVGGEKGEEPIAVDANSLVGDGEIVDHKDFTPPENDCLPHDDYLLMLAKATQKDSLGTFDLTAPVCSSSARLIRINTREIK</sequence>
<dbReference type="Pfam" id="PF05567">
    <property type="entry name" value="T4P_PilY1"/>
    <property type="match status" value="1"/>
</dbReference>
<keyword evidence="1" id="KW-0479">Metal-binding</keyword>
<dbReference type="Proteomes" id="UP000254601">
    <property type="component" value="Unassembled WGS sequence"/>
</dbReference>
<evidence type="ECO:0000313" key="4">
    <source>
        <dbReference type="EMBL" id="SUO94650.1"/>
    </source>
</evidence>
<evidence type="ECO:0000259" key="3">
    <source>
        <dbReference type="Pfam" id="PF05567"/>
    </source>
</evidence>
<evidence type="ECO:0000256" key="2">
    <source>
        <dbReference type="ARBA" id="ARBA00022837"/>
    </source>
</evidence>
<feature type="domain" description="PilY1 beta-propeller" evidence="3">
    <location>
        <begin position="574"/>
        <end position="936"/>
    </location>
</feature>
<dbReference type="Gene3D" id="3.40.50.410">
    <property type="entry name" value="von Willebrand factor, type A domain"/>
    <property type="match status" value="1"/>
</dbReference>
<dbReference type="InterPro" id="IPR036465">
    <property type="entry name" value="vWFA_dom_sf"/>
</dbReference>
<gene>
    <name evidence="4" type="ORF">NCTC13337_00860</name>
</gene>
<dbReference type="AlphaFoldDB" id="A0A380MPX3"/>
<dbReference type="OrthoDB" id="7156875at2"/>
<dbReference type="EMBL" id="UHIC01000001">
    <property type="protein sequence ID" value="SUO94650.1"/>
    <property type="molecule type" value="Genomic_DNA"/>
</dbReference>
<protein>
    <submittedName>
        <fullName evidence="4">Tfp pilus assembly protein, tip-associated adhesin PilY1</fullName>
    </submittedName>
</protein>
<dbReference type="InterPro" id="IPR008707">
    <property type="entry name" value="B-propeller_PilY1"/>
</dbReference>
<keyword evidence="5" id="KW-1185">Reference proteome</keyword>
<accession>A0A380MPX3</accession>
<reference evidence="4 5" key="1">
    <citation type="submission" date="2018-06" db="EMBL/GenBank/DDBJ databases">
        <authorList>
            <consortium name="Pathogen Informatics"/>
            <person name="Doyle S."/>
        </authorList>
    </citation>
    <scope>NUCLEOTIDE SEQUENCE [LARGE SCALE GENOMIC DNA]</scope>
    <source>
        <strain evidence="4 5">NCTC13337</strain>
    </source>
</reference>